<dbReference type="RefSeq" id="WP_123357475.1">
    <property type="nucleotide sequence ID" value="NZ_MOBM01000010.1"/>
</dbReference>
<evidence type="ECO:0000313" key="2">
    <source>
        <dbReference type="EMBL" id="RON17412.1"/>
    </source>
</evidence>
<gene>
    <name evidence="2" type="ORF">BK662_06680</name>
</gene>
<evidence type="ECO:0000313" key="3">
    <source>
        <dbReference type="Proteomes" id="UP000284002"/>
    </source>
</evidence>
<accession>A0A423HW43</accession>
<protein>
    <recommendedName>
        <fullName evidence="1">CdiI immunity protein domain-containing protein</fullName>
    </recommendedName>
</protein>
<dbReference type="EMBL" id="MOBM01000010">
    <property type="protein sequence ID" value="RON17412.1"/>
    <property type="molecule type" value="Genomic_DNA"/>
</dbReference>
<dbReference type="AlphaFoldDB" id="A0A423HW43"/>
<organism evidence="2 3">
    <name type="scientific">Pseudomonas frederiksbergensis</name>
    <dbReference type="NCBI Taxonomy" id="104087"/>
    <lineage>
        <taxon>Bacteria</taxon>
        <taxon>Pseudomonadati</taxon>
        <taxon>Pseudomonadota</taxon>
        <taxon>Gammaproteobacteria</taxon>
        <taxon>Pseudomonadales</taxon>
        <taxon>Pseudomonadaceae</taxon>
        <taxon>Pseudomonas</taxon>
    </lineage>
</organism>
<feature type="domain" description="CdiI immunity protein" evidence="1">
    <location>
        <begin position="4"/>
        <end position="95"/>
    </location>
</feature>
<proteinExistence type="predicted"/>
<evidence type="ECO:0000259" key="1">
    <source>
        <dbReference type="Pfam" id="PF18593"/>
    </source>
</evidence>
<dbReference type="Pfam" id="PF18593">
    <property type="entry name" value="CdiI_2"/>
    <property type="match status" value="1"/>
</dbReference>
<dbReference type="InterPro" id="IPR041129">
    <property type="entry name" value="CdiI_2"/>
</dbReference>
<comment type="caution">
    <text evidence="2">The sequence shown here is derived from an EMBL/GenBank/DDBJ whole genome shotgun (WGS) entry which is preliminary data.</text>
</comment>
<name>A0A423HW43_9PSED</name>
<dbReference type="Proteomes" id="UP000284002">
    <property type="component" value="Unassembled WGS sequence"/>
</dbReference>
<sequence length="102" mass="12291">MSREFPELHDFFGAYFHQDWTVEHDTAEQVIDAFLADSDPGDLRVVRQELNVLLDQRKDELVLREYLLKELSCYYCYWIAWESGEFWLRHIADRLASRLDHP</sequence>
<reference evidence="2 3" key="1">
    <citation type="submission" date="2016-10" db="EMBL/GenBank/DDBJ databases">
        <title>Comparative genome analysis of multiple Pseudomonas spp. focuses on biocontrol and plant growth promoting traits.</title>
        <authorList>
            <person name="Tao X.-Y."/>
            <person name="Taylor C.G."/>
        </authorList>
    </citation>
    <scope>NUCLEOTIDE SEQUENCE [LARGE SCALE GENOMIC DNA]</scope>
    <source>
        <strain evidence="2 3">36C6</strain>
    </source>
</reference>
<dbReference type="CDD" id="cd20687">
    <property type="entry name" value="CdiI_Ykris-like"/>
    <property type="match status" value="1"/>
</dbReference>